<feature type="transmembrane region" description="Helical" evidence="10">
    <location>
        <begin position="123"/>
        <end position="141"/>
    </location>
</feature>
<comment type="similarity">
    <text evidence="10">Belongs to the ELO family.</text>
</comment>
<evidence type="ECO:0000256" key="4">
    <source>
        <dbReference type="ARBA" id="ARBA00022692"/>
    </source>
</evidence>
<dbReference type="AlphaFoldDB" id="A0A2A4JNG6"/>
<evidence type="ECO:0000256" key="5">
    <source>
        <dbReference type="ARBA" id="ARBA00022832"/>
    </source>
</evidence>
<dbReference type="GO" id="GO:0030148">
    <property type="term" value="P:sphingolipid biosynthetic process"/>
    <property type="evidence" value="ECO:0007669"/>
    <property type="project" value="TreeGrafter"/>
</dbReference>
<feature type="transmembrane region" description="Helical" evidence="10">
    <location>
        <begin position="257"/>
        <end position="275"/>
    </location>
</feature>
<comment type="caution">
    <text evidence="11">The sequence shown here is derived from an EMBL/GenBank/DDBJ whole genome shotgun (WGS) entry which is preliminary data.</text>
</comment>
<evidence type="ECO:0000313" key="11">
    <source>
        <dbReference type="EMBL" id="PCG73577.1"/>
    </source>
</evidence>
<dbReference type="Pfam" id="PF01151">
    <property type="entry name" value="ELO"/>
    <property type="match status" value="1"/>
</dbReference>
<dbReference type="GO" id="GO:0009922">
    <property type="term" value="F:fatty acid elongase activity"/>
    <property type="evidence" value="ECO:0007669"/>
    <property type="project" value="UniProtKB-EC"/>
</dbReference>
<dbReference type="PANTHER" id="PTHR11157:SF12">
    <property type="entry name" value="ELONGATION OF VERY LONG CHAIN FATTY ACIDS PROTEIN 4"/>
    <property type="match status" value="1"/>
</dbReference>
<accession>A0A2A4JNG6</accession>
<name>A0A2A4JNG6_HELVI</name>
<dbReference type="GO" id="GO:0019367">
    <property type="term" value="P:fatty acid elongation, saturated fatty acid"/>
    <property type="evidence" value="ECO:0007669"/>
    <property type="project" value="TreeGrafter"/>
</dbReference>
<feature type="transmembrane region" description="Helical" evidence="10">
    <location>
        <begin position="214"/>
        <end position="237"/>
    </location>
</feature>
<dbReference type="STRING" id="7102.A0A2A4JNG6"/>
<feature type="transmembrane region" description="Helical" evidence="10">
    <location>
        <begin position="148"/>
        <end position="167"/>
    </location>
</feature>
<comment type="caution">
    <text evidence="10">Lacks conserved residue(s) required for the propagation of feature annotation.</text>
</comment>
<keyword evidence="4 10" id="KW-0812">Transmembrane</keyword>
<reference evidence="11" key="1">
    <citation type="submission" date="2017-09" db="EMBL/GenBank/DDBJ databases">
        <title>Contemporary evolution of a Lepidopteran species, Heliothis virescens, in response to modern agricultural practices.</title>
        <authorList>
            <person name="Fritz M.L."/>
            <person name="Deyonke A.M."/>
            <person name="Papanicolaou A."/>
            <person name="Micinski S."/>
            <person name="Westbrook J."/>
            <person name="Gould F."/>
        </authorList>
    </citation>
    <scope>NUCLEOTIDE SEQUENCE [LARGE SCALE GENOMIC DNA]</scope>
    <source>
        <strain evidence="11">HvINT-</strain>
        <tissue evidence="11">Whole body</tissue>
    </source>
</reference>
<dbReference type="PROSITE" id="PS01188">
    <property type="entry name" value="ELO"/>
    <property type="match status" value="1"/>
</dbReference>
<dbReference type="InterPro" id="IPR030457">
    <property type="entry name" value="ELO_CS"/>
</dbReference>
<evidence type="ECO:0000256" key="6">
    <source>
        <dbReference type="ARBA" id="ARBA00022989"/>
    </source>
</evidence>
<evidence type="ECO:0000256" key="3">
    <source>
        <dbReference type="ARBA" id="ARBA00022679"/>
    </source>
</evidence>
<comment type="catalytic activity">
    <reaction evidence="10">
        <text>a very-long-chain acyl-CoA + malonyl-CoA + H(+) = a very-long-chain 3-oxoacyl-CoA + CO2 + CoA</text>
        <dbReference type="Rhea" id="RHEA:32727"/>
        <dbReference type="ChEBI" id="CHEBI:15378"/>
        <dbReference type="ChEBI" id="CHEBI:16526"/>
        <dbReference type="ChEBI" id="CHEBI:57287"/>
        <dbReference type="ChEBI" id="CHEBI:57384"/>
        <dbReference type="ChEBI" id="CHEBI:90725"/>
        <dbReference type="ChEBI" id="CHEBI:90736"/>
        <dbReference type="EC" id="2.3.1.199"/>
    </reaction>
</comment>
<keyword evidence="9 10" id="KW-0275">Fatty acid biosynthesis</keyword>
<keyword evidence="6 10" id="KW-1133">Transmembrane helix</keyword>
<dbReference type="PANTHER" id="PTHR11157">
    <property type="entry name" value="FATTY ACID ACYL TRANSFERASE-RELATED"/>
    <property type="match status" value="1"/>
</dbReference>
<dbReference type="EMBL" id="NWSH01000909">
    <property type="protein sequence ID" value="PCG73577.1"/>
    <property type="molecule type" value="Genomic_DNA"/>
</dbReference>
<keyword evidence="5 10" id="KW-0276">Fatty acid metabolism</keyword>
<proteinExistence type="inferred from homology"/>
<evidence type="ECO:0000256" key="1">
    <source>
        <dbReference type="ARBA" id="ARBA00004141"/>
    </source>
</evidence>
<evidence type="ECO:0000256" key="10">
    <source>
        <dbReference type="RuleBase" id="RU361115"/>
    </source>
</evidence>
<feature type="transmembrane region" description="Helical" evidence="10">
    <location>
        <begin position="69"/>
        <end position="89"/>
    </location>
</feature>
<dbReference type="GO" id="GO:0005789">
    <property type="term" value="C:endoplasmic reticulum membrane"/>
    <property type="evidence" value="ECO:0007669"/>
    <property type="project" value="TreeGrafter"/>
</dbReference>
<keyword evidence="2 10" id="KW-0444">Lipid biosynthesis</keyword>
<evidence type="ECO:0000256" key="9">
    <source>
        <dbReference type="ARBA" id="ARBA00023160"/>
    </source>
</evidence>
<feature type="transmembrane region" description="Helical" evidence="10">
    <location>
        <begin position="187"/>
        <end position="207"/>
    </location>
</feature>
<keyword evidence="3 10" id="KW-0808">Transferase</keyword>
<dbReference type="InterPro" id="IPR002076">
    <property type="entry name" value="ELO_fam"/>
</dbReference>
<protein>
    <recommendedName>
        <fullName evidence="10">Elongation of very long chain fatty acids protein</fullName>
        <ecNumber evidence="10">2.3.1.199</ecNumber>
    </recommendedName>
    <alternativeName>
        <fullName evidence="10">Very-long-chain 3-oxoacyl-CoA synthase</fullName>
    </alternativeName>
</protein>
<dbReference type="GO" id="GO:0034626">
    <property type="term" value="P:fatty acid elongation, polyunsaturated fatty acid"/>
    <property type="evidence" value="ECO:0007669"/>
    <property type="project" value="TreeGrafter"/>
</dbReference>
<dbReference type="EC" id="2.3.1.199" evidence="10"/>
<evidence type="ECO:0000256" key="8">
    <source>
        <dbReference type="ARBA" id="ARBA00023136"/>
    </source>
</evidence>
<gene>
    <name evidence="11" type="ORF">B5V51_14661</name>
</gene>
<keyword evidence="7 10" id="KW-0443">Lipid metabolism</keyword>
<sequence length="338" mass="39928">MADIIMNSTQSVLKEYYDYYLWTLSLSDNRTKGWPLVDSPAPTVFYTLLYLFIVWIGPKIMKNRRPFQLTWLLVPYNLAMAALNAYIALRLLTASFRLRYSYICEPCRQKYDPDELQIADAVWWYYFSKLLEFCDTFFFILRKKDEQLTFLHVYHHSTMFSFWWIGIKWVPSGSTFLPAMVNSGIHVLMYTYYGLSVFGPAVSKYLWWKKYLTIMQLVTFLPAMVNSGIHVLMYTYYGLSVFGPAVSKYLWWKKYLTIMQLIQFTCALVLGINGIRTGCEFPLWMHYVLIIYMISFIILFGNFYMKAYIAKGSKCMEVRYGQCLDDEETIANRKLKAN</sequence>
<dbReference type="GO" id="GO:0034625">
    <property type="term" value="P:fatty acid elongation, monounsaturated fatty acid"/>
    <property type="evidence" value="ECO:0007669"/>
    <property type="project" value="TreeGrafter"/>
</dbReference>
<organism evidence="11">
    <name type="scientific">Heliothis virescens</name>
    <name type="common">Tobacco budworm moth</name>
    <dbReference type="NCBI Taxonomy" id="7102"/>
    <lineage>
        <taxon>Eukaryota</taxon>
        <taxon>Metazoa</taxon>
        <taxon>Ecdysozoa</taxon>
        <taxon>Arthropoda</taxon>
        <taxon>Hexapoda</taxon>
        <taxon>Insecta</taxon>
        <taxon>Pterygota</taxon>
        <taxon>Neoptera</taxon>
        <taxon>Endopterygota</taxon>
        <taxon>Lepidoptera</taxon>
        <taxon>Glossata</taxon>
        <taxon>Ditrysia</taxon>
        <taxon>Noctuoidea</taxon>
        <taxon>Noctuidae</taxon>
        <taxon>Heliothinae</taxon>
        <taxon>Heliothis</taxon>
    </lineage>
</organism>
<dbReference type="GO" id="GO:0042761">
    <property type="term" value="P:very long-chain fatty acid biosynthetic process"/>
    <property type="evidence" value="ECO:0007669"/>
    <property type="project" value="TreeGrafter"/>
</dbReference>
<keyword evidence="8 10" id="KW-0472">Membrane</keyword>
<feature type="transmembrane region" description="Helical" evidence="10">
    <location>
        <begin position="39"/>
        <end position="57"/>
    </location>
</feature>
<comment type="subcellular location">
    <subcellularLocation>
        <location evidence="1">Membrane</location>
        <topology evidence="1">Multi-pass membrane protein</topology>
    </subcellularLocation>
</comment>
<feature type="transmembrane region" description="Helical" evidence="10">
    <location>
        <begin position="287"/>
        <end position="305"/>
    </location>
</feature>
<evidence type="ECO:0000256" key="2">
    <source>
        <dbReference type="ARBA" id="ARBA00022516"/>
    </source>
</evidence>
<evidence type="ECO:0000256" key="7">
    <source>
        <dbReference type="ARBA" id="ARBA00023098"/>
    </source>
</evidence>